<name>A0ABW0GIY1_9MICO</name>
<dbReference type="EMBL" id="JBHSLD010000001">
    <property type="protein sequence ID" value="MFC5379312.1"/>
    <property type="molecule type" value="Genomic_DNA"/>
</dbReference>
<sequence>MNAGAGAQEQARRHEERVAALTAQRAAIDARIEAASRQQQAWQAGADGEQRVGALLDALGPGWQVLHDVHWPGRQKANLDHVVVGPTGVWVVDTKNWSGAVSLRDGVLRCGGYRKGREADAVMDAAAALAATLPPHQRGAVRGLLCLAGSGADLDVAAVGGGTLVVGAASLVELVTSGPPVLGPQQLDEVADTLVATTAVPPRRTGKARTAGTRRVQSGLRSALLQLLKVAVVLLGMWALVEFMPYWAPLLQDLIATTVTGPALERIQDAATVAPAPAG</sequence>
<keyword evidence="2" id="KW-1133">Transmembrane helix</keyword>
<dbReference type="Pfam" id="PF08378">
    <property type="entry name" value="NERD"/>
    <property type="match status" value="1"/>
</dbReference>
<organism evidence="4 5">
    <name type="scientific">Aquipuribacter nitratireducens</name>
    <dbReference type="NCBI Taxonomy" id="650104"/>
    <lineage>
        <taxon>Bacteria</taxon>
        <taxon>Bacillati</taxon>
        <taxon>Actinomycetota</taxon>
        <taxon>Actinomycetes</taxon>
        <taxon>Micrococcales</taxon>
        <taxon>Intrasporangiaceae</taxon>
        <taxon>Aquipuribacter</taxon>
    </lineage>
</organism>
<evidence type="ECO:0000313" key="4">
    <source>
        <dbReference type="EMBL" id="MFC5379312.1"/>
    </source>
</evidence>
<keyword evidence="2" id="KW-0812">Transmembrane</keyword>
<keyword evidence="1" id="KW-0175">Coiled coil</keyword>
<dbReference type="Proteomes" id="UP001596122">
    <property type="component" value="Unassembled WGS sequence"/>
</dbReference>
<keyword evidence="2" id="KW-0472">Membrane</keyword>
<dbReference type="RefSeq" id="WP_340266580.1">
    <property type="nucleotide sequence ID" value="NZ_JBBEOG010000001.1"/>
</dbReference>
<dbReference type="InterPro" id="IPR011528">
    <property type="entry name" value="NERD"/>
</dbReference>
<feature type="coiled-coil region" evidence="1">
    <location>
        <begin position="4"/>
        <end position="38"/>
    </location>
</feature>
<keyword evidence="5" id="KW-1185">Reference proteome</keyword>
<evidence type="ECO:0000256" key="1">
    <source>
        <dbReference type="SAM" id="Coils"/>
    </source>
</evidence>
<reference evidence="5" key="1">
    <citation type="journal article" date="2019" name="Int. J. Syst. Evol. Microbiol.">
        <title>The Global Catalogue of Microorganisms (GCM) 10K type strain sequencing project: providing services to taxonomists for standard genome sequencing and annotation.</title>
        <authorList>
            <consortium name="The Broad Institute Genomics Platform"/>
            <consortium name="The Broad Institute Genome Sequencing Center for Infectious Disease"/>
            <person name="Wu L."/>
            <person name="Ma J."/>
        </authorList>
    </citation>
    <scope>NUCLEOTIDE SEQUENCE [LARGE SCALE GENOMIC DNA]</scope>
    <source>
        <strain evidence="5">CCUG 43114</strain>
    </source>
</reference>
<evidence type="ECO:0000256" key="2">
    <source>
        <dbReference type="SAM" id="Phobius"/>
    </source>
</evidence>
<protein>
    <submittedName>
        <fullName evidence="4">Nuclease-related domain-containing protein</fullName>
    </submittedName>
</protein>
<proteinExistence type="predicted"/>
<comment type="caution">
    <text evidence="4">The sequence shown here is derived from an EMBL/GenBank/DDBJ whole genome shotgun (WGS) entry which is preliminary data.</text>
</comment>
<evidence type="ECO:0000313" key="5">
    <source>
        <dbReference type="Proteomes" id="UP001596122"/>
    </source>
</evidence>
<dbReference type="PROSITE" id="PS50965">
    <property type="entry name" value="NERD"/>
    <property type="match status" value="1"/>
</dbReference>
<accession>A0ABW0GIY1</accession>
<evidence type="ECO:0000259" key="3">
    <source>
        <dbReference type="PROSITE" id="PS50965"/>
    </source>
</evidence>
<feature type="domain" description="NERD" evidence="3">
    <location>
        <begin position="44"/>
        <end position="140"/>
    </location>
</feature>
<feature type="transmembrane region" description="Helical" evidence="2">
    <location>
        <begin position="223"/>
        <end position="241"/>
    </location>
</feature>
<gene>
    <name evidence="4" type="ORF">ACFPJ6_00760</name>
</gene>